<keyword evidence="3" id="KW-1185">Reference proteome</keyword>
<accession>A0A1M4WGC7</accession>
<evidence type="ECO:0000313" key="2">
    <source>
        <dbReference type="EMBL" id="SHE80309.1"/>
    </source>
</evidence>
<dbReference type="Proteomes" id="UP000184295">
    <property type="component" value="Unassembled WGS sequence"/>
</dbReference>
<dbReference type="AlphaFoldDB" id="A0A1M4WGC7"/>
<dbReference type="InterPro" id="IPR014729">
    <property type="entry name" value="Rossmann-like_a/b/a_fold"/>
</dbReference>
<organism evidence="2 3">
    <name type="scientific">Ferrithrix thermotolerans DSM 19514</name>
    <dbReference type="NCBI Taxonomy" id="1121881"/>
    <lineage>
        <taxon>Bacteria</taxon>
        <taxon>Bacillati</taxon>
        <taxon>Actinomycetota</taxon>
        <taxon>Acidimicrobiia</taxon>
        <taxon>Acidimicrobiales</taxon>
        <taxon>Acidimicrobiaceae</taxon>
        <taxon>Ferrithrix</taxon>
    </lineage>
</organism>
<sequence length="290" mass="31502">MDKDLEHNVLVCISNTPSYQSDAMGPPPKVRVGFAPGEIGAIDAALDLKKEHKEYVRISALCIGDESERNNLEFLLALGFDEATVVLREQPDAIGVVESIASLAASKRPSAIFLGEYGYEESQLVPLLLASTLDKFDSVFGIDAVAFDQKQLLTAHGTIGTKEFTTSSSSQLICSFRSNKFLTHRVTLQGAREVAQGLKSVHIQTPMRVSEASGKLRATTPPRRSRQPYRPPARGVIPPPSPDLYSKIAKMQGIESSGMSAHRASKTVTLDPSDAAREIVELLRAWGVEI</sequence>
<dbReference type="SUPFAM" id="SSF52402">
    <property type="entry name" value="Adenine nucleotide alpha hydrolases-like"/>
    <property type="match status" value="1"/>
</dbReference>
<dbReference type="STRING" id="1121881.SAMN02745225_01667"/>
<protein>
    <recommendedName>
        <fullName evidence="4">Electron transfer flavoprotein beta subunit</fullName>
    </recommendedName>
</protein>
<dbReference type="Gene3D" id="3.40.50.620">
    <property type="entry name" value="HUPs"/>
    <property type="match status" value="1"/>
</dbReference>
<evidence type="ECO:0000256" key="1">
    <source>
        <dbReference type="SAM" id="MobiDB-lite"/>
    </source>
</evidence>
<dbReference type="EMBL" id="FQUL01000025">
    <property type="protein sequence ID" value="SHE80309.1"/>
    <property type="molecule type" value="Genomic_DNA"/>
</dbReference>
<name>A0A1M4WGC7_9ACTN</name>
<dbReference type="OrthoDB" id="9804960at2"/>
<proteinExistence type="predicted"/>
<reference evidence="3" key="1">
    <citation type="submission" date="2016-11" db="EMBL/GenBank/DDBJ databases">
        <authorList>
            <person name="Varghese N."/>
            <person name="Submissions S."/>
        </authorList>
    </citation>
    <scope>NUCLEOTIDE SEQUENCE [LARGE SCALE GENOMIC DNA]</scope>
    <source>
        <strain evidence="3">DSM 19514</strain>
    </source>
</reference>
<evidence type="ECO:0008006" key="4">
    <source>
        <dbReference type="Google" id="ProtNLM"/>
    </source>
</evidence>
<evidence type="ECO:0000313" key="3">
    <source>
        <dbReference type="Proteomes" id="UP000184295"/>
    </source>
</evidence>
<gene>
    <name evidence="2" type="ORF">SAMN02745225_01667</name>
</gene>
<feature type="region of interest" description="Disordered" evidence="1">
    <location>
        <begin position="209"/>
        <end position="241"/>
    </location>
</feature>
<dbReference type="RefSeq" id="WP_072791242.1">
    <property type="nucleotide sequence ID" value="NZ_FQUL01000025.1"/>
</dbReference>